<accession>A0A6M8FBI7</accession>
<dbReference type="Proteomes" id="UP000501379">
    <property type="component" value="Chromosome"/>
</dbReference>
<dbReference type="RefSeq" id="WP_173203843.1">
    <property type="nucleotide sequence ID" value="NZ_CP053697.2"/>
</dbReference>
<evidence type="ECO:0000313" key="2">
    <source>
        <dbReference type="Proteomes" id="UP000501379"/>
    </source>
</evidence>
<keyword evidence="2" id="KW-1185">Reference proteome</keyword>
<protein>
    <recommendedName>
        <fullName evidence="3">Reverse transcriptase domain-containing protein</fullName>
    </recommendedName>
</protein>
<evidence type="ECO:0000313" key="1">
    <source>
        <dbReference type="EMBL" id="QKE62247.1"/>
    </source>
</evidence>
<reference evidence="1" key="1">
    <citation type="submission" date="2020-07" db="EMBL/GenBank/DDBJ databases">
        <title>Nitrate ammonifying Pseudomonas campi sp. nov. isolated from German agricultural grassland.</title>
        <authorList>
            <person name="Timsy T."/>
            <person name="Ulrich A."/>
            <person name="Spanner T."/>
            <person name="Foesel B."/>
            <person name="Kolb S."/>
            <person name="Horn M.A."/>
            <person name="Behrendt U."/>
        </authorList>
    </citation>
    <scope>NUCLEOTIDE SEQUENCE</scope>
    <source>
        <strain evidence="1">S1-A32-2</strain>
    </source>
</reference>
<sequence length="233" mass="26974">MPIKDDTWFKTRTYLHFDPPTSKKTAFSIISSPSKVSSHSYYPLIRFTISTQKIRFNKAESKVERKPPKDREISYAAHLDSHIYSYYCQILDELYEQTLKESDLDDVVLAFRKKGKSNINFAHDAFNEISLRKNCCAIGLDITGFFNNLDHQILKNSWRDLLNLKALPADHYSIYKSLTKFSFVNRDDLYNALKIPSTNPKNGRTRVCTPEEFRVLVRGNGLITINHESPQLS</sequence>
<gene>
    <name evidence="1" type="ORF">HNE05_02305</name>
</gene>
<proteinExistence type="predicted"/>
<evidence type="ECO:0008006" key="3">
    <source>
        <dbReference type="Google" id="ProtNLM"/>
    </source>
</evidence>
<dbReference type="InterPro" id="IPR043502">
    <property type="entry name" value="DNA/RNA_pol_sf"/>
</dbReference>
<dbReference type="KEGG" id="pcam:HNE05_02305"/>
<dbReference type="AlphaFoldDB" id="A0A6M8FBI7"/>
<dbReference type="EMBL" id="CP053697">
    <property type="protein sequence ID" value="QKE62247.1"/>
    <property type="molecule type" value="Genomic_DNA"/>
</dbReference>
<organism evidence="1 2">
    <name type="scientific">Aquipseudomonas campi</name>
    <dbReference type="NCBI Taxonomy" id="2731681"/>
    <lineage>
        <taxon>Bacteria</taxon>
        <taxon>Pseudomonadati</taxon>
        <taxon>Pseudomonadota</taxon>
        <taxon>Gammaproteobacteria</taxon>
        <taxon>Pseudomonadales</taxon>
        <taxon>Pseudomonadaceae</taxon>
        <taxon>Aquipseudomonas</taxon>
    </lineage>
</organism>
<dbReference type="SUPFAM" id="SSF56672">
    <property type="entry name" value="DNA/RNA polymerases"/>
    <property type="match status" value="1"/>
</dbReference>
<name>A0A6M8FBI7_9GAMM</name>